<feature type="transmembrane region" description="Helical" evidence="6">
    <location>
        <begin position="301"/>
        <end position="319"/>
    </location>
</feature>
<feature type="transmembrane region" description="Helical" evidence="6">
    <location>
        <begin position="371"/>
        <end position="398"/>
    </location>
</feature>
<dbReference type="STRING" id="935700.jaqu_39950"/>
<dbReference type="PANTHER" id="PTHR23519">
    <property type="entry name" value="AUTOPHAGY-RELATED PROTEIN 22"/>
    <property type="match status" value="1"/>
</dbReference>
<evidence type="ECO:0000256" key="5">
    <source>
        <dbReference type="ARBA" id="ARBA00023136"/>
    </source>
</evidence>
<keyword evidence="2" id="KW-0813">Transport</keyword>
<keyword evidence="4 6" id="KW-1133">Transmembrane helix</keyword>
<keyword evidence="3 6" id="KW-0812">Transmembrane</keyword>
<feature type="transmembrane region" description="Helical" evidence="6">
    <location>
        <begin position="125"/>
        <end position="145"/>
    </location>
</feature>
<dbReference type="EMBL" id="JYFE01000081">
    <property type="protein sequence ID" value="KIT14202.1"/>
    <property type="molecule type" value="Genomic_DNA"/>
</dbReference>
<evidence type="ECO:0000313" key="8">
    <source>
        <dbReference type="Proteomes" id="UP000032232"/>
    </source>
</evidence>
<dbReference type="OrthoDB" id="9768783at2"/>
<dbReference type="InterPro" id="IPR050495">
    <property type="entry name" value="ATG22/LtaA_families"/>
</dbReference>
<evidence type="ECO:0000256" key="3">
    <source>
        <dbReference type="ARBA" id="ARBA00022692"/>
    </source>
</evidence>
<proteinExistence type="predicted"/>
<dbReference type="PATRIC" id="fig|935700.4.peg.4118"/>
<sequence>MTDVTGPVRATAEQRRRIRGWMMFDWASQPFYTLCLTFIFGPYFTGVLADALIGELGEQAADARAQSIWSWTQTGIGVSIALTAPLLGALADRSGRRMPWIVTFSVLYVVGIAGLWFMAPDASGFWLAVGGFAFAMIGAEYTTIFTNAMLPDLAPREELGRIGGTGYALGYAGGVTALFLMLGLFADNENGRTLLGAAPALGLEGEAREGTRFVGPFSALWYVIFMVPFFLWVKDPPGSGGRATIAEAWADLKAMLASIPGRTSLMAYLAGSMLYRDALVALYAFGGVYARLVLDWETTQIGVFGIVGAITAAVSAWIGGRLDGAFGPKPVITGAVLVLTTVVILLCGMTPEALFGIPLSDRAPLSGAAAFIFGAEMGGADVIFYVLGAVIGGMGGVLQSASRTMMVRHSDPARSTEAFGLYALSGKATAFLAPMSIGIATWATGSARLGIFPIAVLFLLGLFLLRWVDPEGDC</sequence>
<dbReference type="Pfam" id="PF11700">
    <property type="entry name" value="ATG22"/>
    <property type="match status" value="1"/>
</dbReference>
<accession>A0A0D1CHM8</accession>
<feature type="transmembrane region" description="Helical" evidence="6">
    <location>
        <begin position="213"/>
        <end position="233"/>
    </location>
</feature>
<dbReference type="InterPro" id="IPR024671">
    <property type="entry name" value="Atg22-like"/>
</dbReference>
<feature type="transmembrane region" description="Helical" evidence="6">
    <location>
        <begin position="68"/>
        <end position="88"/>
    </location>
</feature>
<gene>
    <name evidence="7" type="ORF">jaqu_39950</name>
</gene>
<dbReference type="AlphaFoldDB" id="A0A0D1CHM8"/>
<keyword evidence="8" id="KW-1185">Reference proteome</keyword>
<dbReference type="SUPFAM" id="SSF103473">
    <property type="entry name" value="MFS general substrate transporter"/>
    <property type="match status" value="1"/>
</dbReference>
<evidence type="ECO:0000256" key="4">
    <source>
        <dbReference type="ARBA" id="ARBA00022989"/>
    </source>
</evidence>
<feature type="transmembrane region" description="Helical" evidence="6">
    <location>
        <begin position="166"/>
        <end position="186"/>
    </location>
</feature>
<organism evidence="7 8">
    <name type="scientific">Jannaschia aquimarina</name>
    <dbReference type="NCBI Taxonomy" id="935700"/>
    <lineage>
        <taxon>Bacteria</taxon>
        <taxon>Pseudomonadati</taxon>
        <taxon>Pseudomonadota</taxon>
        <taxon>Alphaproteobacteria</taxon>
        <taxon>Rhodobacterales</taxon>
        <taxon>Roseobacteraceae</taxon>
        <taxon>Jannaschia</taxon>
    </lineage>
</organism>
<name>A0A0D1CHM8_9RHOB</name>
<dbReference type="RefSeq" id="WP_043920748.1">
    <property type="nucleotide sequence ID" value="NZ_FZPF01000001.1"/>
</dbReference>
<evidence type="ECO:0000256" key="6">
    <source>
        <dbReference type="SAM" id="Phobius"/>
    </source>
</evidence>
<feature type="transmembrane region" description="Helical" evidence="6">
    <location>
        <begin position="449"/>
        <end position="468"/>
    </location>
</feature>
<feature type="transmembrane region" description="Helical" evidence="6">
    <location>
        <begin position="265"/>
        <end position="289"/>
    </location>
</feature>
<dbReference type="InterPro" id="IPR036259">
    <property type="entry name" value="MFS_trans_sf"/>
</dbReference>
<feature type="transmembrane region" description="Helical" evidence="6">
    <location>
        <begin position="31"/>
        <end position="53"/>
    </location>
</feature>
<keyword evidence="5 6" id="KW-0472">Membrane</keyword>
<feature type="transmembrane region" description="Helical" evidence="6">
    <location>
        <begin position="100"/>
        <end position="119"/>
    </location>
</feature>
<dbReference type="Gene3D" id="1.20.1250.20">
    <property type="entry name" value="MFS general substrate transporter like domains"/>
    <property type="match status" value="2"/>
</dbReference>
<dbReference type="Proteomes" id="UP000032232">
    <property type="component" value="Unassembled WGS sequence"/>
</dbReference>
<evidence type="ECO:0000256" key="2">
    <source>
        <dbReference type="ARBA" id="ARBA00022448"/>
    </source>
</evidence>
<protein>
    <submittedName>
        <fullName evidence="7">Vacuole effluxer Atg22 like protein</fullName>
    </submittedName>
</protein>
<evidence type="ECO:0000313" key="7">
    <source>
        <dbReference type="EMBL" id="KIT14202.1"/>
    </source>
</evidence>
<feature type="transmembrane region" description="Helical" evidence="6">
    <location>
        <begin position="331"/>
        <end position="351"/>
    </location>
</feature>
<dbReference type="PANTHER" id="PTHR23519:SF1">
    <property type="entry name" value="AUTOPHAGY-RELATED PROTEIN 22"/>
    <property type="match status" value="1"/>
</dbReference>
<feature type="transmembrane region" description="Helical" evidence="6">
    <location>
        <begin position="419"/>
        <end position="443"/>
    </location>
</feature>
<comment type="subcellular location">
    <subcellularLocation>
        <location evidence="1">Endomembrane system</location>
        <topology evidence="1">Multi-pass membrane protein</topology>
    </subcellularLocation>
</comment>
<comment type="caution">
    <text evidence="7">The sequence shown here is derived from an EMBL/GenBank/DDBJ whole genome shotgun (WGS) entry which is preliminary data.</text>
</comment>
<dbReference type="GO" id="GO:0012505">
    <property type="term" value="C:endomembrane system"/>
    <property type="evidence" value="ECO:0007669"/>
    <property type="project" value="UniProtKB-SubCell"/>
</dbReference>
<evidence type="ECO:0000256" key="1">
    <source>
        <dbReference type="ARBA" id="ARBA00004127"/>
    </source>
</evidence>
<reference evidence="7 8" key="1">
    <citation type="submission" date="2015-02" db="EMBL/GenBank/DDBJ databases">
        <title>Genome Sequence of Jannaschia aquimarina DSM28248, a member of the Roseobacter clade.</title>
        <authorList>
            <person name="Voget S."/>
            <person name="Daniel R."/>
        </authorList>
    </citation>
    <scope>NUCLEOTIDE SEQUENCE [LARGE SCALE GENOMIC DNA]</scope>
    <source>
        <strain evidence="7 8">GSW-M26</strain>
    </source>
</reference>